<dbReference type="EMBL" id="VCQU01000003">
    <property type="protein sequence ID" value="NMN95446.1"/>
    <property type="molecule type" value="Genomic_DNA"/>
</dbReference>
<accession>A0A848KCL2</accession>
<gene>
    <name evidence="5" type="ORF">FGL95_10430</name>
</gene>
<evidence type="ECO:0000256" key="2">
    <source>
        <dbReference type="ARBA" id="ARBA00023125"/>
    </source>
</evidence>
<dbReference type="AlphaFoldDB" id="A0A848KCL2"/>
<dbReference type="CDD" id="cd06170">
    <property type="entry name" value="LuxR_C_like"/>
    <property type="match status" value="1"/>
</dbReference>
<dbReference type="PANTHER" id="PTHR44688:SF16">
    <property type="entry name" value="DNA-BINDING TRANSCRIPTIONAL ACTIVATOR DEVR_DOSR"/>
    <property type="match status" value="1"/>
</dbReference>
<dbReference type="InterPro" id="IPR000792">
    <property type="entry name" value="Tscrpt_reg_LuxR_C"/>
</dbReference>
<evidence type="ECO:0000313" key="6">
    <source>
        <dbReference type="Proteomes" id="UP000535543"/>
    </source>
</evidence>
<name>A0A848KCL2_9NOCA</name>
<feature type="domain" description="HTH luxR-type" evidence="4">
    <location>
        <begin position="266"/>
        <end position="331"/>
    </location>
</feature>
<dbReference type="SUPFAM" id="SSF46894">
    <property type="entry name" value="C-terminal effector domain of the bipartite response regulators"/>
    <property type="match status" value="1"/>
</dbReference>
<dbReference type="GO" id="GO:0003677">
    <property type="term" value="F:DNA binding"/>
    <property type="evidence" value="ECO:0007669"/>
    <property type="project" value="UniProtKB-KW"/>
</dbReference>
<dbReference type="InterPro" id="IPR011990">
    <property type="entry name" value="TPR-like_helical_dom_sf"/>
</dbReference>
<dbReference type="GO" id="GO:0006355">
    <property type="term" value="P:regulation of DNA-templated transcription"/>
    <property type="evidence" value="ECO:0007669"/>
    <property type="project" value="InterPro"/>
</dbReference>
<keyword evidence="6" id="KW-1185">Reference proteome</keyword>
<dbReference type="RefSeq" id="WP_169586337.1">
    <property type="nucleotide sequence ID" value="NZ_VCQU01000003.1"/>
</dbReference>
<comment type="caution">
    <text evidence="5">The sequence shown here is derived from an EMBL/GenBank/DDBJ whole genome shotgun (WGS) entry which is preliminary data.</text>
</comment>
<dbReference type="PANTHER" id="PTHR44688">
    <property type="entry name" value="DNA-BINDING TRANSCRIPTIONAL ACTIVATOR DEVR_DOSR"/>
    <property type="match status" value="1"/>
</dbReference>
<evidence type="ECO:0000256" key="3">
    <source>
        <dbReference type="ARBA" id="ARBA00023163"/>
    </source>
</evidence>
<organism evidence="5 6">
    <name type="scientific">Antrihabitans stalactiti</name>
    <dbReference type="NCBI Taxonomy" id="2584121"/>
    <lineage>
        <taxon>Bacteria</taxon>
        <taxon>Bacillati</taxon>
        <taxon>Actinomycetota</taxon>
        <taxon>Actinomycetes</taxon>
        <taxon>Mycobacteriales</taxon>
        <taxon>Nocardiaceae</taxon>
        <taxon>Antrihabitans</taxon>
    </lineage>
</organism>
<evidence type="ECO:0000313" key="5">
    <source>
        <dbReference type="EMBL" id="NMN95446.1"/>
    </source>
</evidence>
<dbReference type="Proteomes" id="UP000535543">
    <property type="component" value="Unassembled WGS sequence"/>
</dbReference>
<protein>
    <submittedName>
        <fullName evidence="5">Helix-turn-helix transcriptional regulator</fullName>
    </submittedName>
</protein>
<dbReference type="InterPro" id="IPR016032">
    <property type="entry name" value="Sig_transdc_resp-reg_C-effctor"/>
</dbReference>
<dbReference type="SMART" id="SM00421">
    <property type="entry name" value="HTH_LUXR"/>
    <property type="match status" value="1"/>
</dbReference>
<dbReference type="Pfam" id="PF00196">
    <property type="entry name" value="GerE"/>
    <property type="match status" value="1"/>
</dbReference>
<proteinExistence type="predicted"/>
<evidence type="ECO:0000256" key="1">
    <source>
        <dbReference type="ARBA" id="ARBA00023015"/>
    </source>
</evidence>
<reference evidence="5 6" key="1">
    <citation type="submission" date="2019-05" db="EMBL/GenBank/DDBJ databases">
        <authorList>
            <person name="Lee S.D."/>
        </authorList>
    </citation>
    <scope>NUCLEOTIDE SEQUENCE [LARGE SCALE GENOMIC DNA]</scope>
    <source>
        <strain evidence="5 6">YC2-7</strain>
    </source>
</reference>
<dbReference type="PROSITE" id="PS50043">
    <property type="entry name" value="HTH_LUXR_2"/>
    <property type="match status" value="1"/>
</dbReference>
<dbReference type="PROSITE" id="PS00622">
    <property type="entry name" value="HTH_LUXR_1"/>
    <property type="match status" value="1"/>
</dbReference>
<dbReference type="PRINTS" id="PR00038">
    <property type="entry name" value="HTHLUXR"/>
</dbReference>
<dbReference type="Gene3D" id="1.25.40.10">
    <property type="entry name" value="Tetratricopeptide repeat domain"/>
    <property type="match status" value="1"/>
</dbReference>
<keyword evidence="3" id="KW-0804">Transcription</keyword>
<keyword evidence="2" id="KW-0238">DNA-binding</keyword>
<dbReference type="Gene3D" id="1.10.10.10">
    <property type="entry name" value="Winged helix-like DNA-binding domain superfamily/Winged helix DNA-binding domain"/>
    <property type="match status" value="1"/>
</dbReference>
<reference evidence="5 6" key="2">
    <citation type="submission" date="2020-06" db="EMBL/GenBank/DDBJ databases">
        <title>Antribacter stalactiti gen. nov., sp. nov., a new member of the family Nacardiaceae isolated from a cave.</title>
        <authorList>
            <person name="Kim I.S."/>
        </authorList>
    </citation>
    <scope>NUCLEOTIDE SEQUENCE [LARGE SCALE GENOMIC DNA]</scope>
    <source>
        <strain evidence="5 6">YC2-7</strain>
    </source>
</reference>
<evidence type="ECO:0000259" key="4">
    <source>
        <dbReference type="PROSITE" id="PS50043"/>
    </source>
</evidence>
<dbReference type="InterPro" id="IPR036388">
    <property type="entry name" value="WH-like_DNA-bd_sf"/>
</dbReference>
<sequence length="331" mass="35496">MTPSGLQPFTLGMEEVLAATGRGELEAAEKSCVRYESLSAGEVDSHALVDAMWGKTYLYAGRLDEACARLRSAVSGTLPEPWLLLAAAWWAQAEVARGRIDQARIALNRCGRSQHHEVEFARAWVLVGSGKPVPAIKRVLEVASLASVDGSAAAVEVAARYLALRFGDRTQARRIIIAAAKVDGQLAATCGSHAACLERNDGDGLDAVSSRFESMGATLLAAEASAHAAVAHARRGKRSKELVASSRAQRLVVQCCADARTPAIESIVQPVQLTARESDIAALVADGLSNRQIAERLAISLRTVEGHIYRIYSKLAIDHRNDLVRLIRARS</sequence>
<keyword evidence="1" id="KW-0805">Transcription regulation</keyword>